<accession>A0A4D7E2A2</accession>
<evidence type="ECO:0000313" key="3">
    <source>
        <dbReference type="EMBL" id="QYA08387.1"/>
    </source>
</evidence>
<dbReference type="Proteomes" id="UP000826513">
    <property type="component" value="Chromosome 1"/>
</dbReference>
<protein>
    <submittedName>
        <fullName evidence="3">TniQ family protein</fullName>
    </submittedName>
</protein>
<proteinExistence type="predicted"/>
<gene>
    <name evidence="2" type="ORF">CFBP5473_12985</name>
    <name evidence="3" type="ORF">J5285_06750</name>
</gene>
<dbReference type="EMBL" id="CP039691">
    <property type="protein sequence ID" value="QCI98730.1"/>
    <property type="molecule type" value="Genomic_DNA"/>
</dbReference>
<dbReference type="EMBL" id="CP072167">
    <property type="protein sequence ID" value="QYA08387.1"/>
    <property type="molecule type" value="Genomic_DNA"/>
</dbReference>
<dbReference type="KEGG" id="alf:CFBP5473_12985"/>
<organism evidence="2 4">
    <name type="scientific">Agrobacterium larrymoorei</name>
    <dbReference type="NCBI Taxonomy" id="160699"/>
    <lineage>
        <taxon>Bacteria</taxon>
        <taxon>Pseudomonadati</taxon>
        <taxon>Pseudomonadota</taxon>
        <taxon>Alphaproteobacteria</taxon>
        <taxon>Hyphomicrobiales</taxon>
        <taxon>Rhizobiaceae</taxon>
        <taxon>Rhizobium/Agrobacterium group</taxon>
        <taxon>Agrobacterium</taxon>
    </lineage>
</organism>
<evidence type="ECO:0000313" key="4">
    <source>
        <dbReference type="Proteomes" id="UP000298545"/>
    </source>
</evidence>
<dbReference type="STRING" id="1367849.GCA_000518585_00893"/>
<dbReference type="Pfam" id="PF06527">
    <property type="entry name" value="TniQ"/>
    <property type="match status" value="1"/>
</dbReference>
<sequence>MMFGLKLAREVALHDDECRVMFVSRMAKANSYRNLDEFCWMTNLPLSGLQTMNDETAGLLSAWSGVPTRRLQRFALTGHNVTTFGATSVRRSQLEMATLRVCRHCLCQDMAAGHGRAVTRPYVRAAWRWMVIGTCPIHGCDLEAISAGDITAWIARRADALGLNLPEIREPDLADAYFSNRVNGAGKASEFLDELPAYVAAEFCTVIGHFQNLPEDGRARNRIPDGFMNGSCRREGFLIAKQGKEAVLSFLSHHVHAAIETATEFMDIYGVARRWLRKFVNDPDYRPVVELFQRHAEQHIPMEAGDVFLTEVKERQVHTVRSAAVKYQLTPDRVKNVIEKYGYTTTTPDGGIKAARVFPRAALHEQLVLETQLLTTSEAASLLGCTWQFLDILLQQGHLPHHANSEDYARVFRRISRESVVSLLARLKAQRNCVSHDGLVSIHIATAICHCKVPEIVDLIFGGKLTKVSWSGDELLLKNLLVDPQEVLPHVALDEAENYLDVAALEKALRTTTVTIDELLKREVLPVEMRRHPRTRVHQRFVHPVAVEQFLDKHISLSTMARENGKQIAGLKQTLDKEGIKPIFEPTGKIARFYRRSDVQRLGLA</sequence>
<dbReference type="InterPro" id="IPR009492">
    <property type="entry name" value="TniQ"/>
</dbReference>
<feature type="domain" description="TniQ" evidence="1">
    <location>
        <begin position="11"/>
        <end position="142"/>
    </location>
</feature>
<dbReference type="OrthoDB" id="7595282at2"/>
<name>A0A4D7E2A2_9HYPH</name>
<dbReference type="RefSeq" id="WP_084631444.1">
    <property type="nucleotide sequence ID" value="NZ_CP039691.1"/>
</dbReference>
<dbReference type="AlphaFoldDB" id="A0A4D7E2A2"/>
<keyword evidence="5" id="KW-1185">Reference proteome</keyword>
<evidence type="ECO:0000259" key="1">
    <source>
        <dbReference type="Pfam" id="PF06527"/>
    </source>
</evidence>
<reference evidence="3 5" key="2">
    <citation type="submission" date="2021-03" db="EMBL/GenBank/DDBJ databases">
        <title>Rapid diversification of plasmids in a genus of pathogenic and nitrogen fixing bacteria.</title>
        <authorList>
            <person name="Weisberg A.J."/>
            <person name="Miller M."/>
            <person name="Ream W."/>
            <person name="Grunwald N.J."/>
            <person name="Chang J.H."/>
        </authorList>
    </citation>
    <scope>NUCLEOTIDE SEQUENCE [LARGE SCALE GENOMIC DNA]</scope>
    <source>
        <strain evidence="3 5">AF3.44</strain>
    </source>
</reference>
<reference evidence="2 4" key="1">
    <citation type="submission" date="2019-04" db="EMBL/GenBank/DDBJ databases">
        <title>Complete genome sequence of Agrobacterium larrymoorei CFBP5473.</title>
        <authorList>
            <person name="Haryono M."/>
            <person name="Chou L."/>
            <person name="Lin Y.-C."/>
            <person name="Lai E.-M."/>
            <person name="Kuo C.-H."/>
        </authorList>
    </citation>
    <scope>NUCLEOTIDE SEQUENCE [LARGE SCALE GENOMIC DNA]</scope>
    <source>
        <strain evidence="2 4">CFBP5473</strain>
    </source>
</reference>
<evidence type="ECO:0000313" key="5">
    <source>
        <dbReference type="Proteomes" id="UP000826513"/>
    </source>
</evidence>
<evidence type="ECO:0000313" key="2">
    <source>
        <dbReference type="EMBL" id="QCI98730.1"/>
    </source>
</evidence>
<dbReference type="Proteomes" id="UP000298545">
    <property type="component" value="Chromosome circular"/>
</dbReference>